<proteinExistence type="predicted"/>
<dbReference type="AlphaFoldDB" id="A0AA40DJE3"/>
<evidence type="ECO:0000313" key="1">
    <source>
        <dbReference type="EMBL" id="KAK0702108.1"/>
    </source>
</evidence>
<dbReference type="RefSeq" id="XP_060289772.1">
    <property type="nucleotide sequence ID" value="XM_060443265.1"/>
</dbReference>
<dbReference type="EMBL" id="JAUIRO010000009">
    <property type="protein sequence ID" value="KAK0702108.1"/>
    <property type="molecule type" value="Genomic_DNA"/>
</dbReference>
<comment type="caution">
    <text evidence="1">The sequence shown here is derived from an EMBL/GenBank/DDBJ whole genome shotgun (WGS) entry which is preliminary data.</text>
</comment>
<evidence type="ECO:0000313" key="2">
    <source>
        <dbReference type="Proteomes" id="UP001172101"/>
    </source>
</evidence>
<reference evidence="1" key="1">
    <citation type="submission" date="2023-06" db="EMBL/GenBank/DDBJ databases">
        <title>Genome-scale phylogeny and comparative genomics of the fungal order Sordariales.</title>
        <authorList>
            <consortium name="Lawrence Berkeley National Laboratory"/>
            <person name="Hensen N."/>
            <person name="Bonometti L."/>
            <person name="Westerberg I."/>
            <person name="Brannstrom I.O."/>
            <person name="Guillou S."/>
            <person name="Cros-Aarteil S."/>
            <person name="Calhoun S."/>
            <person name="Haridas S."/>
            <person name="Kuo A."/>
            <person name="Mondo S."/>
            <person name="Pangilinan J."/>
            <person name="Riley R."/>
            <person name="LaButti K."/>
            <person name="Andreopoulos B."/>
            <person name="Lipzen A."/>
            <person name="Chen C."/>
            <person name="Yanf M."/>
            <person name="Daum C."/>
            <person name="Ng V."/>
            <person name="Clum A."/>
            <person name="Steindorff A."/>
            <person name="Ohm R."/>
            <person name="Martin F."/>
            <person name="Silar P."/>
            <person name="Natvig D."/>
            <person name="Lalanne C."/>
            <person name="Gautier V."/>
            <person name="Ament-velasquez S.L."/>
            <person name="Kruys A."/>
            <person name="Hutchinson M.I."/>
            <person name="Powell A.J."/>
            <person name="Barry K."/>
            <person name="Miller A.N."/>
            <person name="Grigoriev I.V."/>
            <person name="Debuchy R."/>
            <person name="Gladieux P."/>
            <person name="Thoren M.H."/>
            <person name="Johannesson H."/>
        </authorList>
    </citation>
    <scope>NUCLEOTIDE SEQUENCE</scope>
    <source>
        <strain evidence="1">SMH2392-1A</strain>
    </source>
</reference>
<gene>
    <name evidence="1" type="ORF">B0T26DRAFT_735899</name>
</gene>
<name>A0AA40DJE3_9PEZI</name>
<keyword evidence="2" id="KW-1185">Reference proteome</keyword>
<dbReference type="Proteomes" id="UP001172101">
    <property type="component" value="Unassembled WGS sequence"/>
</dbReference>
<organism evidence="1 2">
    <name type="scientific">Lasiosphaeria miniovina</name>
    <dbReference type="NCBI Taxonomy" id="1954250"/>
    <lineage>
        <taxon>Eukaryota</taxon>
        <taxon>Fungi</taxon>
        <taxon>Dikarya</taxon>
        <taxon>Ascomycota</taxon>
        <taxon>Pezizomycotina</taxon>
        <taxon>Sordariomycetes</taxon>
        <taxon>Sordariomycetidae</taxon>
        <taxon>Sordariales</taxon>
        <taxon>Lasiosphaeriaceae</taxon>
        <taxon>Lasiosphaeria</taxon>
    </lineage>
</organism>
<accession>A0AA40DJE3</accession>
<sequence>MRPLRGDGTMWRTKDVQAAPSPPCSNALASLPFLFLAFTSVQYSSPSTTRDGALPSRRSRWAMMVCCEICSASPSRDTVSSCAAWIRSAVYDMMVADVACRSPRSWYASAACDRSSVVTISADTDLRACQLSGCVGAVVGVGVYTFCTMSSRHTLVTMSPSSLRSLEILRALAIQMMRRRLPRSRSDKEGDSLALTISCLMLSNFESLWLLLPRARLSTTPSMTRRTDAPLSSSRCRSR</sequence>
<protein>
    <submittedName>
        <fullName evidence="1">Uncharacterized protein</fullName>
    </submittedName>
</protein>
<dbReference type="GeneID" id="85326535"/>